<accession>A0A9D6V815</accession>
<dbReference type="Proteomes" id="UP000807825">
    <property type="component" value="Unassembled WGS sequence"/>
</dbReference>
<dbReference type="InterPro" id="IPR050627">
    <property type="entry name" value="Nitroreductase/BluB"/>
</dbReference>
<reference evidence="5" key="1">
    <citation type="submission" date="2020-07" db="EMBL/GenBank/DDBJ databases">
        <title>Huge and variable diversity of episymbiotic CPR bacteria and DPANN archaea in groundwater ecosystems.</title>
        <authorList>
            <person name="He C.Y."/>
            <person name="Keren R."/>
            <person name="Whittaker M."/>
            <person name="Farag I.F."/>
            <person name="Doudna J."/>
            <person name="Cate J.H.D."/>
            <person name="Banfield J.F."/>
        </authorList>
    </citation>
    <scope>NUCLEOTIDE SEQUENCE</scope>
    <source>
        <strain evidence="5">NC_groundwater_1664_Pr3_B-0.1um_52_9</strain>
    </source>
</reference>
<dbReference type="PANTHER" id="PTHR23026">
    <property type="entry name" value="NADPH NITROREDUCTASE"/>
    <property type="match status" value="1"/>
</dbReference>
<evidence type="ECO:0000313" key="5">
    <source>
        <dbReference type="EMBL" id="MBI5252438.1"/>
    </source>
</evidence>
<evidence type="ECO:0000256" key="2">
    <source>
        <dbReference type="ARBA" id="ARBA00022643"/>
    </source>
</evidence>
<proteinExistence type="predicted"/>
<keyword evidence="1" id="KW-0285">Flavoprotein</keyword>
<dbReference type="InterPro" id="IPR000415">
    <property type="entry name" value="Nitroreductase-like"/>
</dbReference>
<dbReference type="Pfam" id="PF00881">
    <property type="entry name" value="Nitroreductase"/>
    <property type="match status" value="1"/>
</dbReference>
<feature type="domain" description="Nitroreductase" evidence="4">
    <location>
        <begin position="8"/>
        <end position="191"/>
    </location>
</feature>
<dbReference type="AlphaFoldDB" id="A0A9D6V815"/>
<keyword evidence="3" id="KW-0560">Oxidoreductase</keyword>
<name>A0A9D6V815_9BACT</name>
<protein>
    <submittedName>
        <fullName evidence="5">Nitroreductase family protein</fullName>
    </submittedName>
</protein>
<sequence>MRDILDVITSRKSIRRYKPDVVPDDMIDKILEAARWAPTGENYQPWRFIVVRDPETKNKIGDLAKIGSGSRMTAWYCQGHMQKRFEKIQDPQKRADVLRFMYSGKVSEFAKQAPVVIAVIGSLMEGSVDVPYDLSAAIENMLLEAHSLGLGACWVHGPVATTRDAKKFKEILGIPTGMGEYKVIAYVAVGWPAEDRKHPRPKKPIEEIVYWERFGRRERP</sequence>
<dbReference type="PANTHER" id="PTHR23026:SF90">
    <property type="entry name" value="IODOTYROSINE DEIODINASE 1"/>
    <property type="match status" value="1"/>
</dbReference>
<dbReference type="EMBL" id="JACRDE010000607">
    <property type="protein sequence ID" value="MBI5252438.1"/>
    <property type="molecule type" value="Genomic_DNA"/>
</dbReference>
<dbReference type="SUPFAM" id="SSF55469">
    <property type="entry name" value="FMN-dependent nitroreductase-like"/>
    <property type="match status" value="1"/>
</dbReference>
<keyword evidence="2" id="KW-0288">FMN</keyword>
<evidence type="ECO:0000259" key="4">
    <source>
        <dbReference type="Pfam" id="PF00881"/>
    </source>
</evidence>
<comment type="caution">
    <text evidence="5">The sequence shown here is derived from an EMBL/GenBank/DDBJ whole genome shotgun (WGS) entry which is preliminary data.</text>
</comment>
<gene>
    <name evidence="5" type="ORF">HY912_23335</name>
</gene>
<dbReference type="GO" id="GO:0016491">
    <property type="term" value="F:oxidoreductase activity"/>
    <property type="evidence" value="ECO:0007669"/>
    <property type="project" value="UniProtKB-KW"/>
</dbReference>
<evidence type="ECO:0000256" key="3">
    <source>
        <dbReference type="ARBA" id="ARBA00023002"/>
    </source>
</evidence>
<dbReference type="Gene3D" id="3.40.109.10">
    <property type="entry name" value="NADH Oxidase"/>
    <property type="match status" value="1"/>
</dbReference>
<organism evidence="5 6">
    <name type="scientific">Desulfomonile tiedjei</name>
    <dbReference type="NCBI Taxonomy" id="2358"/>
    <lineage>
        <taxon>Bacteria</taxon>
        <taxon>Pseudomonadati</taxon>
        <taxon>Thermodesulfobacteriota</taxon>
        <taxon>Desulfomonilia</taxon>
        <taxon>Desulfomonilales</taxon>
        <taxon>Desulfomonilaceae</taxon>
        <taxon>Desulfomonile</taxon>
    </lineage>
</organism>
<dbReference type="InterPro" id="IPR029479">
    <property type="entry name" value="Nitroreductase"/>
</dbReference>
<evidence type="ECO:0000256" key="1">
    <source>
        <dbReference type="ARBA" id="ARBA00022630"/>
    </source>
</evidence>
<evidence type="ECO:0000313" key="6">
    <source>
        <dbReference type="Proteomes" id="UP000807825"/>
    </source>
</evidence>